<reference evidence="2 3" key="1">
    <citation type="submission" date="2016-09" db="EMBL/GenBank/DDBJ databases">
        <authorList>
            <person name="Capua I."/>
            <person name="De Benedictis P."/>
            <person name="Joannis T."/>
            <person name="Lombin L.H."/>
            <person name="Cattoli G."/>
        </authorList>
    </citation>
    <scope>NUCLEOTIDE SEQUENCE [LARGE SCALE GENOMIC DNA]</scope>
    <source>
        <strain evidence="2 3">A7P-90m</strain>
    </source>
</reference>
<evidence type="ECO:0000313" key="2">
    <source>
        <dbReference type="EMBL" id="SDC24484.1"/>
    </source>
</evidence>
<dbReference type="EMBL" id="FMYP01000022">
    <property type="protein sequence ID" value="SDC24484.1"/>
    <property type="molecule type" value="Genomic_DNA"/>
</dbReference>
<feature type="chain" id="PRO_5011775145" evidence="1">
    <location>
        <begin position="19"/>
        <end position="318"/>
    </location>
</feature>
<keyword evidence="3" id="KW-1185">Reference proteome</keyword>
<dbReference type="STRING" id="1640674.SAMN05216323_102241"/>
<dbReference type="OrthoDB" id="9801500at2"/>
<feature type="signal peptide" evidence="1">
    <location>
        <begin position="1"/>
        <end position="18"/>
    </location>
</feature>
<proteinExistence type="predicted"/>
<evidence type="ECO:0000313" key="3">
    <source>
        <dbReference type="Proteomes" id="UP000199452"/>
    </source>
</evidence>
<dbReference type="Proteomes" id="UP000199452">
    <property type="component" value="Unassembled WGS sequence"/>
</dbReference>
<gene>
    <name evidence="2" type="ORF">SAMN05216323_102241</name>
</gene>
<dbReference type="AlphaFoldDB" id="A0A1G6K0H9"/>
<evidence type="ECO:0000256" key="1">
    <source>
        <dbReference type="SAM" id="SignalP"/>
    </source>
</evidence>
<accession>A0A1G6K0H9</accession>
<sequence>MKLSILFFGLLLSFTSFAQAQTSYALEQKILDCFYRQHEVNNIDVRKTIVNLETVFVNHKILADRSGKSYISLIESIKTGNLPNIGDPGLLSDIDALGYIPVTVFCKDTNTIKFNAAEIDRSKLKYVLHIYDSLLVSGDVSNPIIAEELLKIFTAKDLEQEFYKSLELLVITNMITMNREVESDPTTMSGVVKMESRSNNSYFLLVKKDRIVAQGKSIGLDELKQRIKTFLMETADQTQIELPTIGKQRTSAGIIILQSEPDTPYNLYARVKRELEDAYREIRNSYSVKFFKVSFDHLDKQKQEIIMQLVPERISEVK</sequence>
<dbReference type="RefSeq" id="WP_092437565.1">
    <property type="nucleotide sequence ID" value="NZ_FMYP01000022.1"/>
</dbReference>
<organism evidence="2 3">
    <name type="scientific">Williamwhitmania taraxaci</name>
    <dbReference type="NCBI Taxonomy" id="1640674"/>
    <lineage>
        <taxon>Bacteria</taxon>
        <taxon>Pseudomonadati</taxon>
        <taxon>Bacteroidota</taxon>
        <taxon>Bacteroidia</taxon>
        <taxon>Bacteroidales</taxon>
        <taxon>Williamwhitmaniaceae</taxon>
        <taxon>Williamwhitmania</taxon>
    </lineage>
</organism>
<keyword evidence="1" id="KW-0732">Signal</keyword>
<protein>
    <submittedName>
        <fullName evidence="2">Uncharacterized protein</fullName>
    </submittedName>
</protein>
<name>A0A1G6K0H9_9BACT</name>